<dbReference type="PROSITE" id="PS50011">
    <property type="entry name" value="PROTEIN_KINASE_DOM"/>
    <property type="match status" value="1"/>
</dbReference>
<dbReference type="SUPFAM" id="SSF56112">
    <property type="entry name" value="Protein kinase-like (PK-like)"/>
    <property type="match status" value="1"/>
</dbReference>
<gene>
    <name evidence="3" type="ORF">MAC_00586</name>
</gene>
<dbReference type="GO" id="GO:0004672">
    <property type="term" value="F:protein kinase activity"/>
    <property type="evidence" value="ECO:0007669"/>
    <property type="project" value="InterPro"/>
</dbReference>
<reference evidence="3 4" key="1">
    <citation type="journal article" date="2011" name="PLoS Genet.">
        <title>Genome sequencing and comparative transcriptomics of the model entomopathogenic fungi Metarhizium anisopliae and M. acridum.</title>
        <authorList>
            <person name="Gao Q."/>
            <person name="Jin K."/>
            <person name="Ying S.H."/>
            <person name="Zhang Y."/>
            <person name="Xiao G."/>
            <person name="Shang Y."/>
            <person name="Duan Z."/>
            <person name="Hu X."/>
            <person name="Xie X.Q."/>
            <person name="Zhou G."/>
            <person name="Peng G."/>
            <person name="Luo Z."/>
            <person name="Huang W."/>
            <person name="Wang B."/>
            <person name="Fang W."/>
            <person name="Wang S."/>
            <person name="Zhong Y."/>
            <person name="Ma L.J."/>
            <person name="St Leger R.J."/>
            <person name="Zhao G.P."/>
            <person name="Pei Y."/>
            <person name="Feng M.G."/>
            <person name="Xia Y."/>
            <person name="Wang C."/>
        </authorList>
    </citation>
    <scope>NUCLEOTIDE SEQUENCE [LARGE SCALE GENOMIC DNA]</scope>
    <source>
        <strain evidence="3 4">CQMa 102</strain>
    </source>
</reference>
<organism evidence="4">
    <name type="scientific">Metarhizium acridum (strain CQMa 102)</name>
    <dbReference type="NCBI Taxonomy" id="655827"/>
    <lineage>
        <taxon>Eukaryota</taxon>
        <taxon>Fungi</taxon>
        <taxon>Dikarya</taxon>
        <taxon>Ascomycota</taxon>
        <taxon>Pezizomycotina</taxon>
        <taxon>Sordariomycetes</taxon>
        <taxon>Hypocreomycetidae</taxon>
        <taxon>Hypocreales</taxon>
        <taxon>Clavicipitaceae</taxon>
        <taxon>Metarhizium</taxon>
    </lineage>
</organism>
<dbReference type="PANTHER" id="PTHR37542:SF3">
    <property type="entry name" value="PRION-INHIBITION AND PROPAGATION HELO DOMAIN-CONTAINING PROTEIN"/>
    <property type="match status" value="1"/>
</dbReference>
<dbReference type="InParanoid" id="E9DSI8"/>
<dbReference type="Gene3D" id="1.20.120.1020">
    <property type="entry name" value="Prion-inhibition and propagation, HeLo domain"/>
    <property type="match status" value="1"/>
</dbReference>
<dbReference type="eggNOG" id="ENOG502SIIF">
    <property type="taxonomic scope" value="Eukaryota"/>
</dbReference>
<dbReference type="OrthoDB" id="1911848at2759"/>
<accession>E9DSI8</accession>
<dbReference type="InterPro" id="IPR000719">
    <property type="entry name" value="Prot_kinase_dom"/>
</dbReference>
<dbReference type="EMBL" id="GL698471">
    <property type="protein sequence ID" value="EFY93348.1"/>
    <property type="molecule type" value="Genomic_DNA"/>
</dbReference>
<proteinExistence type="predicted"/>
<dbReference type="InterPro" id="IPR011009">
    <property type="entry name" value="Kinase-like_dom_sf"/>
</dbReference>
<feature type="domain" description="Protein kinase" evidence="2">
    <location>
        <begin position="241"/>
        <end position="590"/>
    </location>
</feature>
<dbReference type="PANTHER" id="PTHR37542">
    <property type="entry name" value="HELO DOMAIN-CONTAINING PROTEIN-RELATED"/>
    <property type="match status" value="1"/>
</dbReference>
<protein>
    <submittedName>
        <fullName evidence="3">HET-s/LopB domain protein</fullName>
    </submittedName>
</protein>
<dbReference type="OMA" id="PMLVEYR"/>
<dbReference type="GO" id="GO:0005524">
    <property type="term" value="F:ATP binding"/>
    <property type="evidence" value="ECO:0007669"/>
    <property type="project" value="InterPro"/>
</dbReference>
<feature type="region of interest" description="Disordered" evidence="1">
    <location>
        <begin position="303"/>
        <end position="322"/>
    </location>
</feature>
<dbReference type="AlphaFoldDB" id="E9DSI8"/>
<sequence>MDIGGLALGVYKDAYFLSKSVYRLLTSAQYYKDEQKDVIQEFYHEFLRLRAFHHVIFTLRGKEIAKDSHNVLPAKHLLTRLKEVLKEVCDTIKRLGEALSEYKNLAIKHDEQYRKYNIASQPAAGPLFLEFPMDLDDLLPPSDLDTPRLKRSGFKLCLGGLKGIFKSPVFTTEAWVWVLFERDRLQQAVADFRRCNLDLADFGPILLWSTALTRQDVQDIVRDAAQESGLAGRNVQSFLSHIRLREIAEHPDPAVYDGNTLDLSPFPNAKQMVASTSISAATGDNPGTLIEYKRYSPASSYISNPFEESTQGSASETGGETQRGNSLIAQAHQLARLLFEAGSHEFHTLPFRGYLNDTSNSRFAFYFDYPQGASEKQPATLRHLIGDNNDAARLLLPQRFQIALTVSRALGAFHADGWVHKSVRSHSVMFFYNHESRGMYDQPYLVDFEFSRPEMGGTQLSFDDDLERNLYRHPDRLGYPMVEFNKVHDVYGLGVVLLELGLWQTARSIYDITLERWGEDSVRSAARMQDIYLARAKGGLGHFMGPAYSDAVVTCLSGELGEFLGKDDFAFMFRKKVVEKVDPRQLLDYP</sequence>
<evidence type="ECO:0000313" key="4">
    <source>
        <dbReference type="Proteomes" id="UP000002499"/>
    </source>
</evidence>
<name>E9DSI8_METAQ</name>
<keyword evidence="4" id="KW-1185">Reference proteome</keyword>
<dbReference type="HOGENOM" id="CLU_017444_2_0_1"/>
<evidence type="ECO:0000313" key="3">
    <source>
        <dbReference type="EMBL" id="EFY93348.1"/>
    </source>
</evidence>
<dbReference type="STRING" id="655827.E9DSI8"/>
<dbReference type="InterPro" id="IPR038305">
    <property type="entry name" value="HeLo_sf"/>
</dbReference>
<dbReference type="Proteomes" id="UP000002499">
    <property type="component" value="Unassembled WGS sequence"/>
</dbReference>
<evidence type="ECO:0000259" key="2">
    <source>
        <dbReference type="PROSITE" id="PS50011"/>
    </source>
</evidence>
<dbReference type="Gene3D" id="1.10.510.10">
    <property type="entry name" value="Transferase(Phosphotransferase) domain 1"/>
    <property type="match status" value="1"/>
</dbReference>
<evidence type="ECO:0000256" key="1">
    <source>
        <dbReference type="SAM" id="MobiDB-lite"/>
    </source>
</evidence>